<feature type="transmembrane region" description="Helical" evidence="9">
    <location>
        <begin position="63"/>
        <end position="83"/>
    </location>
</feature>
<comment type="function">
    <text evidence="9">Catalyzes the phospholipid dependent N-acylation of the N-terminal cysteine of apolipoprotein, the last step in lipoprotein maturation.</text>
</comment>
<comment type="catalytic activity">
    <reaction evidence="9">
        <text>N-terminal S-1,2-diacyl-sn-glyceryl-L-cysteinyl-[lipoprotein] + a glycerophospholipid = N-acyl-S-1,2-diacyl-sn-glyceryl-L-cysteinyl-[lipoprotein] + a 2-acyl-sn-glycero-3-phospholipid + H(+)</text>
        <dbReference type="Rhea" id="RHEA:48228"/>
        <dbReference type="Rhea" id="RHEA-COMP:14681"/>
        <dbReference type="Rhea" id="RHEA-COMP:14684"/>
        <dbReference type="ChEBI" id="CHEBI:15378"/>
        <dbReference type="ChEBI" id="CHEBI:136912"/>
        <dbReference type="ChEBI" id="CHEBI:140656"/>
        <dbReference type="ChEBI" id="CHEBI:140657"/>
        <dbReference type="ChEBI" id="CHEBI:140660"/>
        <dbReference type="EC" id="2.3.1.269"/>
    </reaction>
</comment>
<evidence type="ECO:0000256" key="4">
    <source>
        <dbReference type="ARBA" id="ARBA00022679"/>
    </source>
</evidence>
<feature type="transmembrane region" description="Helical" evidence="9">
    <location>
        <begin position="487"/>
        <end position="508"/>
    </location>
</feature>
<dbReference type="Pfam" id="PF20154">
    <property type="entry name" value="LNT_N"/>
    <property type="match status" value="1"/>
</dbReference>
<comment type="similarity">
    <text evidence="2 9">Belongs to the CN hydrolase family. Apolipoprotein N-acyltransferase subfamily.</text>
</comment>
<comment type="caution">
    <text evidence="11">The sequence shown here is derived from an EMBL/GenBank/DDBJ whole genome shotgun (WGS) entry which is preliminary data.</text>
</comment>
<accession>A0ABV7VUW1</accession>
<feature type="transmembrane region" description="Helical" evidence="9">
    <location>
        <begin position="160"/>
        <end position="184"/>
    </location>
</feature>
<feature type="transmembrane region" description="Helical" evidence="9">
    <location>
        <begin position="22"/>
        <end position="51"/>
    </location>
</feature>
<keyword evidence="8 9" id="KW-0012">Acyltransferase</keyword>
<feature type="transmembrane region" description="Helical" evidence="9">
    <location>
        <begin position="127"/>
        <end position="148"/>
    </location>
</feature>
<dbReference type="CDD" id="cd07571">
    <property type="entry name" value="ALP_N-acyl_transferase"/>
    <property type="match status" value="1"/>
</dbReference>
<evidence type="ECO:0000256" key="6">
    <source>
        <dbReference type="ARBA" id="ARBA00022989"/>
    </source>
</evidence>
<keyword evidence="7 9" id="KW-0472">Membrane</keyword>
<dbReference type="GO" id="GO:0016746">
    <property type="term" value="F:acyltransferase activity"/>
    <property type="evidence" value="ECO:0007669"/>
    <property type="project" value="UniProtKB-KW"/>
</dbReference>
<dbReference type="HAMAP" id="MF_01148">
    <property type="entry name" value="Lnt"/>
    <property type="match status" value="1"/>
</dbReference>
<gene>
    <name evidence="9 11" type="primary">lnt</name>
    <name evidence="11" type="ORF">ACFOMG_13605</name>
</gene>
<feature type="domain" description="CN hydrolase" evidence="10">
    <location>
        <begin position="228"/>
        <end position="479"/>
    </location>
</feature>
<dbReference type="Pfam" id="PF00795">
    <property type="entry name" value="CN_hydrolase"/>
    <property type="match status" value="1"/>
</dbReference>
<evidence type="ECO:0000256" key="9">
    <source>
        <dbReference type="HAMAP-Rule" id="MF_01148"/>
    </source>
</evidence>
<keyword evidence="6 9" id="KW-1133">Transmembrane helix</keyword>
<dbReference type="InterPro" id="IPR003010">
    <property type="entry name" value="C-N_Hydrolase"/>
</dbReference>
<feature type="transmembrane region" description="Helical" evidence="9">
    <location>
        <begin position="95"/>
        <end position="118"/>
    </location>
</feature>
<dbReference type="InterPro" id="IPR045378">
    <property type="entry name" value="LNT_N"/>
</dbReference>
<evidence type="ECO:0000256" key="2">
    <source>
        <dbReference type="ARBA" id="ARBA00010065"/>
    </source>
</evidence>
<organism evidence="11 12">
    <name type="scientific">Bacterioplanoides pacificum</name>
    <dbReference type="NCBI Taxonomy" id="1171596"/>
    <lineage>
        <taxon>Bacteria</taxon>
        <taxon>Pseudomonadati</taxon>
        <taxon>Pseudomonadota</taxon>
        <taxon>Gammaproteobacteria</taxon>
        <taxon>Oceanospirillales</taxon>
        <taxon>Oceanospirillaceae</taxon>
        <taxon>Bacterioplanoides</taxon>
    </lineage>
</organism>
<evidence type="ECO:0000256" key="8">
    <source>
        <dbReference type="ARBA" id="ARBA00023315"/>
    </source>
</evidence>
<dbReference type="RefSeq" id="WP_376867361.1">
    <property type="nucleotide sequence ID" value="NZ_JBHRYB010000013.1"/>
</dbReference>
<dbReference type="EC" id="2.3.1.269" evidence="9"/>
<keyword evidence="3 9" id="KW-1003">Cell membrane</keyword>
<sequence length="519" mass="59010">MSQLFTYLHTGQSQQRWLSPLLLWLAGALFPVALAPLLWWPVGLLSIAVFVHAIWHSQSVKQAFWRTWWFSFGKFATGVSWIYVSMHDHGGTPAILATLLVGLFAAFLATFPASWFALRQKVFGQHLAWLTIAVFWFLHEWFRSWFMTGFPWLFAGDAHLFSWLAGWAPVIGSYGISLIVVLSLSATYQAWQTRQPAYLLVLLLWPAGWLLQQQEWTEATGELKVAAVQGNIPQDRKWLPEMVTPTIEQYYSATREHWDADLVLWPETAVTMLLDQFQPYLDAFSREAQKHHTTLITGVPYRYPRGTELAGEYHNSVVASGNGEGIYHKQQLVPFGEFVPLEDQIRGLIPFFDLQMSSFLHGRPDQPLLKVSQRRDNQDQLYLIAPYICYEIAYPQLVSQMARQADLLITVSNDAWFGDSLGPKQHMALAQMRALETGRFLLRATNTGITALVNHKGEIITRLATEQRATLTGSAEMRQGQTPYMRFGLWPLWLFSGLVLSVAGVQVVRRGRPAPVANF</sequence>
<reference evidence="12" key="1">
    <citation type="journal article" date="2019" name="Int. J. Syst. Evol. Microbiol.">
        <title>The Global Catalogue of Microorganisms (GCM) 10K type strain sequencing project: providing services to taxonomists for standard genome sequencing and annotation.</title>
        <authorList>
            <consortium name="The Broad Institute Genomics Platform"/>
            <consortium name="The Broad Institute Genome Sequencing Center for Infectious Disease"/>
            <person name="Wu L."/>
            <person name="Ma J."/>
        </authorList>
    </citation>
    <scope>NUCLEOTIDE SEQUENCE [LARGE SCALE GENOMIC DNA]</scope>
    <source>
        <strain evidence="12">KCTC 42424</strain>
    </source>
</reference>
<dbReference type="Gene3D" id="3.60.110.10">
    <property type="entry name" value="Carbon-nitrogen hydrolase"/>
    <property type="match status" value="1"/>
</dbReference>
<keyword evidence="4 9" id="KW-0808">Transferase</keyword>
<dbReference type="Proteomes" id="UP001595722">
    <property type="component" value="Unassembled WGS sequence"/>
</dbReference>
<evidence type="ECO:0000256" key="7">
    <source>
        <dbReference type="ARBA" id="ARBA00023136"/>
    </source>
</evidence>
<evidence type="ECO:0000256" key="3">
    <source>
        <dbReference type="ARBA" id="ARBA00022475"/>
    </source>
</evidence>
<evidence type="ECO:0000313" key="12">
    <source>
        <dbReference type="Proteomes" id="UP001595722"/>
    </source>
</evidence>
<comment type="subcellular location">
    <subcellularLocation>
        <location evidence="1 9">Cell membrane</location>
        <topology evidence="1 9">Multi-pass membrane protein</topology>
    </subcellularLocation>
</comment>
<name>A0ABV7VUW1_9GAMM</name>
<dbReference type="InterPro" id="IPR004563">
    <property type="entry name" value="Apolipo_AcylTrfase"/>
</dbReference>
<evidence type="ECO:0000256" key="1">
    <source>
        <dbReference type="ARBA" id="ARBA00004651"/>
    </source>
</evidence>
<evidence type="ECO:0000256" key="5">
    <source>
        <dbReference type="ARBA" id="ARBA00022692"/>
    </source>
</evidence>
<dbReference type="NCBIfam" id="TIGR00546">
    <property type="entry name" value="lnt"/>
    <property type="match status" value="1"/>
</dbReference>
<dbReference type="SUPFAM" id="SSF56317">
    <property type="entry name" value="Carbon-nitrogen hydrolase"/>
    <property type="match status" value="1"/>
</dbReference>
<keyword evidence="5 9" id="KW-0812">Transmembrane</keyword>
<dbReference type="InterPro" id="IPR036526">
    <property type="entry name" value="C-N_Hydrolase_sf"/>
</dbReference>
<protein>
    <recommendedName>
        <fullName evidence="9">Apolipoprotein N-acyltransferase</fullName>
        <shortName evidence="9">ALP N-acyltransferase</shortName>
        <ecNumber evidence="9">2.3.1.269</ecNumber>
    </recommendedName>
</protein>
<comment type="pathway">
    <text evidence="9">Protein modification; lipoprotein biosynthesis (N-acyl transfer).</text>
</comment>
<dbReference type="EMBL" id="JBHRYB010000013">
    <property type="protein sequence ID" value="MFC3681135.1"/>
    <property type="molecule type" value="Genomic_DNA"/>
</dbReference>
<keyword evidence="12" id="KW-1185">Reference proteome</keyword>
<proteinExistence type="inferred from homology"/>
<dbReference type="PROSITE" id="PS50263">
    <property type="entry name" value="CN_HYDROLASE"/>
    <property type="match status" value="1"/>
</dbReference>
<dbReference type="PANTHER" id="PTHR38686">
    <property type="entry name" value="APOLIPOPROTEIN N-ACYLTRANSFERASE"/>
    <property type="match status" value="1"/>
</dbReference>
<dbReference type="PANTHER" id="PTHR38686:SF1">
    <property type="entry name" value="APOLIPOPROTEIN N-ACYLTRANSFERASE"/>
    <property type="match status" value="1"/>
</dbReference>
<evidence type="ECO:0000313" key="11">
    <source>
        <dbReference type="EMBL" id="MFC3681135.1"/>
    </source>
</evidence>
<evidence type="ECO:0000259" key="10">
    <source>
        <dbReference type="PROSITE" id="PS50263"/>
    </source>
</evidence>